<accession>A6DNF7</accession>
<dbReference type="InterPro" id="IPR000917">
    <property type="entry name" value="Sulfatase_N"/>
</dbReference>
<dbReference type="Pfam" id="PF00884">
    <property type="entry name" value="Sulfatase"/>
    <property type="match status" value="1"/>
</dbReference>
<evidence type="ECO:0000259" key="3">
    <source>
        <dbReference type="Pfam" id="PF00884"/>
    </source>
</evidence>
<evidence type="ECO:0000313" key="5">
    <source>
        <dbReference type="Proteomes" id="UP000004947"/>
    </source>
</evidence>
<comment type="caution">
    <text evidence="4">The sequence shown here is derived from an EMBL/GenBank/DDBJ whole genome shotgun (WGS) entry which is preliminary data.</text>
</comment>
<feature type="region of interest" description="Disordered" evidence="1">
    <location>
        <begin position="501"/>
        <end position="537"/>
    </location>
</feature>
<protein>
    <submittedName>
        <fullName evidence="4">Putative sulfatase</fullName>
    </submittedName>
</protein>
<sequence>MKKISSLKYLFVVAAMSGSAVFGQEQMVKPNILFIFSDDLSYRDLSSYGQEQFRTPNLDKLAMNGIRFTQAYSGSSECAPSRGSLMTGMHMGHCRIRANSSVRGQDHLLNEDITVAELLKGAGYTTGFIGKWGIGLPGTEGAPDKQGFDFSYGYYDQARAHGFFPHYLMRNGKPEPIPENYGFNMKRVSTYNGRPVDRLDDVKNVYDENGNLVPDGVPVAAAAKYSEDLFQNEALSFIKKNRDKPFFLYYATQLPHGPCITPDLGAYKDKPWDLKHKEWAAMLGHLDRGVGRMLDLMEQLEILDNTIIFFAGDNGYSQWGYFGRPRNEDDSLFKNKGPWPKGKFTSTHEGGVRVPFFVYWKDKIKAGENDHICALYDVLATLADLASITPPKTDGISFAPILLGKPDEQETHQYLYWENGTMSRHAQSIRLNQWWAYRDHPSKPIKLYDVTEDLACKNDLAKSNPELIDRIRQIYTEAHIDSEWYVNPGESKEQISAKRDKAISMKSMQRSTGANTAYRGRTELSPAGDVLKAAPKE</sequence>
<feature type="domain" description="Sulfatase N-terminal" evidence="3">
    <location>
        <begin position="30"/>
        <end position="387"/>
    </location>
</feature>
<dbReference type="InterPro" id="IPR052701">
    <property type="entry name" value="GAG_Ulvan_Degrading_Sulfatases"/>
</dbReference>
<dbReference type="AlphaFoldDB" id="A6DNF7"/>
<proteinExistence type="predicted"/>
<dbReference type="STRING" id="313628.LNTAR_06654"/>
<reference evidence="4 5" key="1">
    <citation type="journal article" date="2010" name="J. Bacteriol.">
        <title>Genome sequence of Lentisphaera araneosa HTCC2155T, the type species of the order Lentisphaerales in the phylum Lentisphaerae.</title>
        <authorList>
            <person name="Thrash J.C."/>
            <person name="Cho J.C."/>
            <person name="Vergin K.L."/>
            <person name="Morris R.M."/>
            <person name="Giovannoni S.J."/>
        </authorList>
    </citation>
    <scope>NUCLEOTIDE SEQUENCE [LARGE SCALE GENOMIC DNA]</scope>
    <source>
        <strain evidence="4 5">HTCC2155</strain>
    </source>
</reference>
<dbReference type="CDD" id="cd16145">
    <property type="entry name" value="ARS_like"/>
    <property type="match status" value="1"/>
</dbReference>
<dbReference type="eggNOG" id="COG3119">
    <property type="taxonomic scope" value="Bacteria"/>
</dbReference>
<organism evidence="4 5">
    <name type="scientific">Lentisphaera araneosa HTCC2155</name>
    <dbReference type="NCBI Taxonomy" id="313628"/>
    <lineage>
        <taxon>Bacteria</taxon>
        <taxon>Pseudomonadati</taxon>
        <taxon>Lentisphaerota</taxon>
        <taxon>Lentisphaeria</taxon>
        <taxon>Lentisphaerales</taxon>
        <taxon>Lentisphaeraceae</taxon>
        <taxon>Lentisphaera</taxon>
    </lineage>
</organism>
<keyword evidence="2" id="KW-0732">Signal</keyword>
<dbReference type="OrthoDB" id="9765065at2"/>
<evidence type="ECO:0000256" key="2">
    <source>
        <dbReference type="SAM" id="SignalP"/>
    </source>
</evidence>
<dbReference type="RefSeq" id="WP_007279395.1">
    <property type="nucleotide sequence ID" value="NZ_ABCK01000013.1"/>
</dbReference>
<dbReference type="Gene3D" id="3.40.720.10">
    <property type="entry name" value="Alkaline Phosphatase, subunit A"/>
    <property type="match status" value="1"/>
</dbReference>
<dbReference type="Proteomes" id="UP000004947">
    <property type="component" value="Unassembled WGS sequence"/>
</dbReference>
<dbReference type="PANTHER" id="PTHR43751:SF3">
    <property type="entry name" value="SULFATASE N-TERMINAL DOMAIN-CONTAINING PROTEIN"/>
    <property type="match status" value="1"/>
</dbReference>
<evidence type="ECO:0000313" key="4">
    <source>
        <dbReference type="EMBL" id="EDM26905.1"/>
    </source>
</evidence>
<feature type="chain" id="PRO_5002694577" evidence="2">
    <location>
        <begin position="23"/>
        <end position="537"/>
    </location>
</feature>
<feature type="signal peptide" evidence="2">
    <location>
        <begin position="1"/>
        <end position="22"/>
    </location>
</feature>
<feature type="compositionally biased region" description="Polar residues" evidence="1">
    <location>
        <begin position="506"/>
        <end position="515"/>
    </location>
</feature>
<dbReference type="PANTHER" id="PTHR43751">
    <property type="entry name" value="SULFATASE"/>
    <property type="match status" value="1"/>
</dbReference>
<dbReference type="InterPro" id="IPR017850">
    <property type="entry name" value="Alkaline_phosphatase_core_sf"/>
</dbReference>
<gene>
    <name evidence="4" type="ORF">LNTAR_06654</name>
</gene>
<dbReference type="EMBL" id="ABCK01000013">
    <property type="protein sequence ID" value="EDM26905.1"/>
    <property type="molecule type" value="Genomic_DNA"/>
</dbReference>
<name>A6DNF7_9BACT</name>
<evidence type="ECO:0000256" key="1">
    <source>
        <dbReference type="SAM" id="MobiDB-lite"/>
    </source>
</evidence>
<dbReference type="SUPFAM" id="SSF53649">
    <property type="entry name" value="Alkaline phosphatase-like"/>
    <property type="match status" value="1"/>
</dbReference>
<keyword evidence="5" id="KW-1185">Reference proteome</keyword>